<proteinExistence type="predicted"/>
<dbReference type="Proteomes" id="UP000596742">
    <property type="component" value="Unassembled WGS sequence"/>
</dbReference>
<evidence type="ECO:0000313" key="2">
    <source>
        <dbReference type="Proteomes" id="UP000596742"/>
    </source>
</evidence>
<organism evidence="1 2">
    <name type="scientific">Mytilus galloprovincialis</name>
    <name type="common">Mediterranean mussel</name>
    <dbReference type="NCBI Taxonomy" id="29158"/>
    <lineage>
        <taxon>Eukaryota</taxon>
        <taxon>Metazoa</taxon>
        <taxon>Spiralia</taxon>
        <taxon>Lophotrochozoa</taxon>
        <taxon>Mollusca</taxon>
        <taxon>Bivalvia</taxon>
        <taxon>Autobranchia</taxon>
        <taxon>Pteriomorphia</taxon>
        <taxon>Mytilida</taxon>
        <taxon>Mytiloidea</taxon>
        <taxon>Mytilidae</taxon>
        <taxon>Mytilinae</taxon>
        <taxon>Mytilus</taxon>
    </lineage>
</organism>
<dbReference type="AlphaFoldDB" id="A0A8B6HJ05"/>
<keyword evidence="2" id="KW-1185">Reference proteome</keyword>
<comment type="caution">
    <text evidence="1">The sequence shown here is derived from an EMBL/GenBank/DDBJ whole genome shotgun (WGS) entry which is preliminary data.</text>
</comment>
<sequence>MTLLNSSRTVDLRCEWPGLGTILESQENVTSYSCNLLTQQHTSSQPDMEMLNDIASFVQEQDGVRDEVGTGENADIKFKKLTYATQILPAVLDNLSEIDRDNSFINFMKLIHENKF</sequence>
<name>A0A8B6HJ05_MYTGA</name>
<reference evidence="1" key="1">
    <citation type="submission" date="2018-11" db="EMBL/GenBank/DDBJ databases">
        <authorList>
            <person name="Alioto T."/>
            <person name="Alioto T."/>
        </authorList>
    </citation>
    <scope>NUCLEOTIDE SEQUENCE</scope>
</reference>
<accession>A0A8B6HJ05</accession>
<dbReference type="EMBL" id="UYJE01010131">
    <property type="protein sequence ID" value="VDI80023.1"/>
    <property type="molecule type" value="Genomic_DNA"/>
</dbReference>
<gene>
    <name evidence="1" type="ORF">MGAL_10B018210</name>
</gene>
<protein>
    <submittedName>
        <fullName evidence="1">Uncharacterized protein</fullName>
    </submittedName>
</protein>
<evidence type="ECO:0000313" key="1">
    <source>
        <dbReference type="EMBL" id="VDI80023.1"/>
    </source>
</evidence>